<organism evidence="1 2">
    <name type="scientific">Purpureocillium lilacinum</name>
    <name type="common">Paecilomyces lilacinus</name>
    <dbReference type="NCBI Taxonomy" id="33203"/>
    <lineage>
        <taxon>Eukaryota</taxon>
        <taxon>Fungi</taxon>
        <taxon>Dikarya</taxon>
        <taxon>Ascomycota</taxon>
        <taxon>Pezizomycotina</taxon>
        <taxon>Sordariomycetes</taxon>
        <taxon>Hypocreomycetidae</taxon>
        <taxon>Hypocreales</taxon>
        <taxon>Ophiocordycipitaceae</taxon>
        <taxon>Purpureocillium</taxon>
    </lineage>
</organism>
<dbReference type="EMBL" id="JBGNUJ010000002">
    <property type="protein sequence ID" value="KAL3965075.1"/>
    <property type="molecule type" value="Genomic_DNA"/>
</dbReference>
<accession>A0ACC4EBD8</accession>
<keyword evidence="2" id="KW-1185">Reference proteome</keyword>
<evidence type="ECO:0000313" key="1">
    <source>
        <dbReference type="EMBL" id="KAL3965075.1"/>
    </source>
</evidence>
<reference evidence="1" key="1">
    <citation type="submission" date="2024-12" db="EMBL/GenBank/DDBJ databases">
        <title>Comparative genomics and development of molecular markers within Purpureocillium lilacinum and among Purpureocillium species.</title>
        <authorList>
            <person name="Yeh Z.-Y."/>
            <person name="Ni N.-T."/>
            <person name="Lo P.-H."/>
            <person name="Mushyakhwo K."/>
            <person name="Lin C.-F."/>
            <person name="Nai Y.-S."/>
        </authorList>
    </citation>
    <scope>NUCLEOTIDE SEQUENCE</scope>
    <source>
        <strain evidence="1">NCHU-NPUST-175</strain>
    </source>
</reference>
<dbReference type="Proteomes" id="UP001638806">
    <property type="component" value="Unassembled WGS sequence"/>
</dbReference>
<sequence length="545" mass="62454">MGDYQPDEPSSPVAAVGAAKAAARPHLKSGSSNPNMNGPLYMQTSGSNVVLVRRLKRKEDGTWKHLARWFVENQIGAYPLRRKPSSTHLGLVARRMPRTCCCRRRCLPIISLEINWLAMPAATDRNATRTAPANASSHTGLSFNLLALLFLAHTFIPKARIHTHKFFHLAYYSEQTGKYGIGFDDAYFITFCIVLFTGLRAGMMEYVLAPFARLQGVTKRKTLTRFSEQAWLLVYYCFFWTLGVYIYSTSPHFMNMRGLWTDWPNREMDGLMKGYVLAQWAFWLQQIIVINIEERRKDHWQMFSHHIITTALISSCYCYHFTRIGNFILVIMDVVDLFFPVRCQVPQVHGPQHALRRFLRHLHGLVVHRPPHLLHHGLLVRVCSYGEDYAARLLPWFQRQSHRARGPPPGLSYLIEPFLSSTGRVCYNSTVKWAFLAPLLLLQVITIVWFTMIVRVAVKVIRGDGAEDTRSDDEGDEEEADEEDEFIYEEAQPLEEEVGVEELDLKNWERRTGVKRQASSSGVSLPGHSDRKELLGRIGCEKQVD</sequence>
<comment type="caution">
    <text evidence="1">The sequence shown here is derived from an EMBL/GenBank/DDBJ whole genome shotgun (WGS) entry which is preliminary data.</text>
</comment>
<proteinExistence type="predicted"/>
<name>A0ACC4EBD8_PURLI</name>
<gene>
    <name evidence="1" type="ORF">ACCO45_002079</name>
</gene>
<evidence type="ECO:0000313" key="2">
    <source>
        <dbReference type="Proteomes" id="UP001638806"/>
    </source>
</evidence>
<protein>
    <submittedName>
        <fullName evidence="1">Uncharacterized protein</fullName>
    </submittedName>
</protein>